<dbReference type="InterPro" id="IPR040902">
    <property type="entry name" value="AHJR-like"/>
</dbReference>
<sequence>MERTNNIPREQRKIKELAREYEEKGFQVFIEPERNLLPDFLKDYHPDLILKKGELNIVVEVKTSETIKNSQYLKELSAKINSLENWKFELVITNPRVKDNLINNKFQEFSLIEIENRLNKVSNSIDKNFLEPYFLYAWSLFEASSRAILKADQPKAERKLNPTANIKQLYSYGIIGRIDYEWLNKISQIRNHIVHGHSIQKSEIKEKDLNKLIRMTEDFIKEIK</sequence>
<comment type="caution">
    <text evidence="2">The sequence shown here is derived from an EMBL/GenBank/DDBJ whole genome shotgun (WGS) entry which is preliminary data.</text>
</comment>
<protein>
    <recommendedName>
        <fullName evidence="1">REase AHJR-like domain-containing protein</fullName>
    </recommendedName>
</protein>
<dbReference type="EMBL" id="QRAO01000013">
    <property type="protein sequence ID" value="RDK82774.1"/>
    <property type="molecule type" value="Genomic_DNA"/>
</dbReference>
<dbReference type="SUPFAM" id="SSF52980">
    <property type="entry name" value="Restriction endonuclease-like"/>
    <property type="match status" value="1"/>
</dbReference>
<feature type="domain" description="REase AHJR-like" evidence="1">
    <location>
        <begin position="6"/>
        <end position="122"/>
    </location>
</feature>
<dbReference type="Proteomes" id="UP000255317">
    <property type="component" value="Unassembled WGS sequence"/>
</dbReference>
<dbReference type="AlphaFoldDB" id="A0A370Q343"/>
<proteinExistence type="predicted"/>
<gene>
    <name evidence="2" type="ORF">C8D94_1133</name>
</gene>
<dbReference type="RefSeq" id="WP_115124791.1">
    <property type="nucleotide sequence ID" value="NZ_QRAO01000013.1"/>
</dbReference>
<evidence type="ECO:0000259" key="1">
    <source>
        <dbReference type="Pfam" id="PF18743"/>
    </source>
</evidence>
<dbReference type="InterPro" id="IPR011335">
    <property type="entry name" value="Restrct_endonuc-II-like"/>
</dbReference>
<keyword evidence="3" id="KW-1185">Reference proteome</keyword>
<dbReference type="Pfam" id="PF18743">
    <property type="entry name" value="AHJR-like"/>
    <property type="match status" value="1"/>
</dbReference>
<accession>A0A370Q343</accession>
<organism evidence="2 3">
    <name type="scientific">Marinirhabdus gelatinilytica</name>
    <dbReference type="NCBI Taxonomy" id="1703343"/>
    <lineage>
        <taxon>Bacteria</taxon>
        <taxon>Pseudomonadati</taxon>
        <taxon>Bacteroidota</taxon>
        <taxon>Flavobacteriia</taxon>
        <taxon>Flavobacteriales</taxon>
        <taxon>Flavobacteriaceae</taxon>
    </lineage>
</organism>
<evidence type="ECO:0000313" key="3">
    <source>
        <dbReference type="Proteomes" id="UP000255317"/>
    </source>
</evidence>
<dbReference type="OrthoDB" id="514738at2"/>
<name>A0A370Q343_9FLAO</name>
<reference evidence="2 3" key="1">
    <citation type="submission" date="2018-07" db="EMBL/GenBank/DDBJ databases">
        <title>Genomic Encyclopedia of Type Strains, Phase IV (KMG-IV): sequencing the most valuable type-strain genomes for metagenomic binning, comparative biology and taxonomic classification.</title>
        <authorList>
            <person name="Goeker M."/>
        </authorList>
    </citation>
    <scope>NUCLEOTIDE SEQUENCE [LARGE SCALE GENOMIC DNA]</scope>
    <source>
        <strain evidence="2 3">DSM 101478</strain>
    </source>
</reference>
<evidence type="ECO:0000313" key="2">
    <source>
        <dbReference type="EMBL" id="RDK82774.1"/>
    </source>
</evidence>